<dbReference type="InterPro" id="IPR000073">
    <property type="entry name" value="AB_hydrolase_1"/>
</dbReference>
<dbReference type="GO" id="GO:0016020">
    <property type="term" value="C:membrane"/>
    <property type="evidence" value="ECO:0007669"/>
    <property type="project" value="TreeGrafter"/>
</dbReference>
<dbReference type="EMBL" id="CAJNOG010000195">
    <property type="protein sequence ID" value="CAF1062912.1"/>
    <property type="molecule type" value="Genomic_DNA"/>
</dbReference>
<dbReference type="PANTHER" id="PTHR43798">
    <property type="entry name" value="MONOACYLGLYCEROL LIPASE"/>
    <property type="match status" value="1"/>
</dbReference>
<gene>
    <name evidence="2" type="ORF">JYZ213_LOCUS19319</name>
</gene>
<feature type="domain" description="AB hydrolase-1" evidence="1">
    <location>
        <begin position="198"/>
        <end position="253"/>
    </location>
</feature>
<dbReference type="InterPro" id="IPR050266">
    <property type="entry name" value="AB_hydrolase_sf"/>
</dbReference>
<evidence type="ECO:0000313" key="3">
    <source>
        <dbReference type="Proteomes" id="UP000663845"/>
    </source>
</evidence>
<comment type="caution">
    <text evidence="2">The sequence shown here is derived from an EMBL/GenBank/DDBJ whole genome shotgun (WGS) entry which is preliminary data.</text>
</comment>
<reference evidence="2" key="1">
    <citation type="submission" date="2021-02" db="EMBL/GenBank/DDBJ databases">
        <authorList>
            <person name="Nowell W R."/>
        </authorList>
    </citation>
    <scope>NUCLEOTIDE SEQUENCE</scope>
</reference>
<dbReference type="Proteomes" id="UP000663845">
    <property type="component" value="Unassembled WGS sequence"/>
</dbReference>
<proteinExistence type="predicted"/>
<feature type="domain" description="AB hydrolase-1" evidence="1">
    <location>
        <begin position="9"/>
        <end position="173"/>
    </location>
</feature>
<evidence type="ECO:0000313" key="2">
    <source>
        <dbReference type="EMBL" id="CAF1062912.1"/>
    </source>
</evidence>
<dbReference type="AlphaFoldDB" id="A0A814LBJ6"/>
<organism evidence="2 3">
    <name type="scientific">Adineta steineri</name>
    <dbReference type="NCBI Taxonomy" id="433720"/>
    <lineage>
        <taxon>Eukaryota</taxon>
        <taxon>Metazoa</taxon>
        <taxon>Spiralia</taxon>
        <taxon>Gnathifera</taxon>
        <taxon>Rotifera</taxon>
        <taxon>Eurotatoria</taxon>
        <taxon>Bdelloidea</taxon>
        <taxon>Adinetida</taxon>
        <taxon>Adinetidae</taxon>
        <taxon>Adineta</taxon>
    </lineage>
</organism>
<dbReference type="Gene3D" id="3.40.50.1820">
    <property type="entry name" value="alpha/beta hydrolase"/>
    <property type="match status" value="2"/>
</dbReference>
<name>A0A814LBJ6_9BILA</name>
<dbReference type="Pfam" id="PF00561">
    <property type="entry name" value="Abhydrolase_1"/>
    <property type="match status" value="2"/>
</dbReference>
<dbReference type="PRINTS" id="PR00111">
    <property type="entry name" value="ABHYDROLASE"/>
</dbReference>
<sequence>MKLTEPMCIIGASMGASIVCLFAAKYPEYVSMICLLAPIANEASETDLIRQLRAGVYNTLLPETPEEFRNMIHTLTMKRPDFPSPFVNGFLHLNRLLLKEHKKIIASLFEHDYPQIEHHYAKLRQLNCPALILWGRQDQVYAFTGAEYFRNLIPNSECLILEDCGHIMGIDKPDDTTRAILTFLIASLFEHDYPQIEHHYAKLRQLNCPALILWGRQDQVYAFTGAEYFRNLIPNSECLILEDCGHIMGIDKPDDTTRAILTFCDNHVKLLH</sequence>
<dbReference type="InterPro" id="IPR029058">
    <property type="entry name" value="AB_hydrolase_fold"/>
</dbReference>
<accession>A0A814LBJ6</accession>
<dbReference type="PANTHER" id="PTHR43798:SF33">
    <property type="entry name" value="HYDROLASE, PUTATIVE (AFU_ORTHOLOGUE AFUA_2G14860)-RELATED"/>
    <property type="match status" value="1"/>
</dbReference>
<protein>
    <recommendedName>
        <fullName evidence="1">AB hydrolase-1 domain-containing protein</fullName>
    </recommendedName>
</protein>
<evidence type="ECO:0000259" key="1">
    <source>
        <dbReference type="Pfam" id="PF00561"/>
    </source>
</evidence>
<dbReference type="SUPFAM" id="SSF53474">
    <property type="entry name" value="alpha/beta-Hydrolases"/>
    <property type="match status" value="2"/>
</dbReference>